<proteinExistence type="predicted"/>
<comment type="caution">
    <text evidence="2">The sequence shown here is derived from an EMBL/GenBank/DDBJ whole genome shotgun (WGS) entry which is preliminary data.</text>
</comment>
<dbReference type="EMBL" id="JBHSEG010000008">
    <property type="protein sequence ID" value="MFC4455120.1"/>
    <property type="molecule type" value="Genomic_DNA"/>
</dbReference>
<sequence>MPNRRPLLSALIQEAYDTQSSALVILQDGHPLVSEVMDDLGDRPIETMSVTKAVVSLLVGRAVTLGRVADVDQPVSAWFPEWKQGRKQHLTLRHLLTHTSGLQNVPVAHEELYPSPDLVQLALCAELDHPPGTQFTYNNKAVNLLIGVLARATGQPVDEFAAAELFGPLGIDDWVWQRDPAGTPHGMSGLQLRPADLARLGQLALCDGEVDGQALIHADWMRMSTSPATSVTDAVGFLWWLLPAWTRYTIAPEHVRAILAAGASAEQVAMLQGMLGTYRDRSALIARLKVSGLMPPLLPAGARWMTEEKGPQVGFRHDGWLGQHLIIHREARLVGVRLRDFNQPQTEAGGFGEFVDRFLHLAAAML</sequence>
<dbReference type="RefSeq" id="WP_380129838.1">
    <property type="nucleotide sequence ID" value="NZ_JBHSEG010000008.1"/>
</dbReference>
<dbReference type="SUPFAM" id="SSF56601">
    <property type="entry name" value="beta-lactamase/transpeptidase-like"/>
    <property type="match status" value="1"/>
</dbReference>
<keyword evidence="2" id="KW-0378">Hydrolase</keyword>
<protein>
    <submittedName>
        <fullName evidence="2">Serine hydrolase domain-containing protein</fullName>
        <ecNumber evidence="2">3.-.-.-</ecNumber>
    </submittedName>
</protein>
<name>A0ABV8Y824_9DEIO</name>
<reference evidence="3" key="1">
    <citation type="journal article" date="2019" name="Int. J. Syst. Evol. Microbiol.">
        <title>The Global Catalogue of Microorganisms (GCM) 10K type strain sequencing project: providing services to taxonomists for standard genome sequencing and annotation.</title>
        <authorList>
            <consortium name="The Broad Institute Genomics Platform"/>
            <consortium name="The Broad Institute Genome Sequencing Center for Infectious Disease"/>
            <person name="Wu L."/>
            <person name="Ma J."/>
        </authorList>
    </citation>
    <scope>NUCLEOTIDE SEQUENCE [LARGE SCALE GENOMIC DNA]</scope>
    <source>
        <strain evidence="3">CCUG 39970</strain>
    </source>
</reference>
<dbReference type="GO" id="GO:0016787">
    <property type="term" value="F:hydrolase activity"/>
    <property type="evidence" value="ECO:0007669"/>
    <property type="project" value="UniProtKB-KW"/>
</dbReference>
<dbReference type="InterPro" id="IPR050789">
    <property type="entry name" value="Diverse_Enzym_Activities"/>
</dbReference>
<dbReference type="Pfam" id="PF00144">
    <property type="entry name" value="Beta-lactamase"/>
    <property type="match status" value="1"/>
</dbReference>
<dbReference type="Proteomes" id="UP001595939">
    <property type="component" value="Unassembled WGS sequence"/>
</dbReference>
<evidence type="ECO:0000313" key="2">
    <source>
        <dbReference type="EMBL" id="MFC4455120.1"/>
    </source>
</evidence>
<feature type="domain" description="Beta-lactamase-related" evidence="1">
    <location>
        <begin position="11"/>
        <end position="338"/>
    </location>
</feature>
<evidence type="ECO:0000259" key="1">
    <source>
        <dbReference type="Pfam" id="PF00144"/>
    </source>
</evidence>
<gene>
    <name evidence="2" type="ORF">ACFO0P_15175</name>
</gene>
<dbReference type="PANTHER" id="PTHR43283">
    <property type="entry name" value="BETA-LACTAMASE-RELATED"/>
    <property type="match status" value="1"/>
</dbReference>
<dbReference type="PANTHER" id="PTHR43283:SF7">
    <property type="entry name" value="BETA-LACTAMASE-RELATED DOMAIN-CONTAINING PROTEIN"/>
    <property type="match status" value="1"/>
</dbReference>
<dbReference type="InterPro" id="IPR012338">
    <property type="entry name" value="Beta-lactam/transpept-like"/>
</dbReference>
<dbReference type="InterPro" id="IPR001466">
    <property type="entry name" value="Beta-lactam-related"/>
</dbReference>
<dbReference type="Gene3D" id="3.40.710.10">
    <property type="entry name" value="DD-peptidase/beta-lactamase superfamily"/>
    <property type="match status" value="1"/>
</dbReference>
<dbReference type="EC" id="3.-.-.-" evidence="2"/>
<keyword evidence="3" id="KW-1185">Reference proteome</keyword>
<evidence type="ECO:0000313" key="3">
    <source>
        <dbReference type="Proteomes" id="UP001595939"/>
    </source>
</evidence>
<accession>A0ABV8Y824</accession>
<organism evidence="2 3">
    <name type="scientific">Deinococcus sonorensis</name>
    <dbReference type="NCBI Taxonomy" id="309891"/>
    <lineage>
        <taxon>Bacteria</taxon>
        <taxon>Thermotogati</taxon>
        <taxon>Deinococcota</taxon>
        <taxon>Deinococci</taxon>
        <taxon>Deinococcales</taxon>
        <taxon>Deinococcaceae</taxon>
        <taxon>Deinococcus</taxon>
    </lineage>
</organism>